<sequence>MNKEEQIMKDFRDLFNKIMWLDSFKMKISLKNYNPSEIHCIEYIGQNADSNVTKLAEYFYMTRSAISKLTKKLIEKGLIESYQKPDNKKEIYFRLTEQGKAINKVHEKLHEESQERDKAVFEKVSEEQFDIMLSFAEKYNRHLDAEIEKLGVDITSGFMVGIWMQK</sequence>
<dbReference type="PANTHER" id="PTHR35790:SF4">
    <property type="entry name" value="HTH-TYPE TRANSCRIPTIONAL REGULATOR PCHR"/>
    <property type="match status" value="1"/>
</dbReference>
<feature type="domain" description="HTH marR-type" evidence="4">
    <location>
        <begin position="4"/>
        <end position="141"/>
    </location>
</feature>
<keyword evidence="2" id="KW-0238">DNA-binding</keyword>
<organism evidence="5 6">
    <name type="scientific">Desulfosporosinus acididurans</name>
    <dbReference type="NCBI Taxonomy" id="476652"/>
    <lineage>
        <taxon>Bacteria</taxon>
        <taxon>Bacillati</taxon>
        <taxon>Bacillota</taxon>
        <taxon>Clostridia</taxon>
        <taxon>Eubacteriales</taxon>
        <taxon>Desulfitobacteriaceae</taxon>
        <taxon>Desulfosporosinus</taxon>
    </lineage>
</organism>
<name>A0A0J1FQP8_9FIRM</name>
<dbReference type="PATRIC" id="fig|476652.3.peg.3003"/>
<evidence type="ECO:0000256" key="1">
    <source>
        <dbReference type="ARBA" id="ARBA00023015"/>
    </source>
</evidence>
<dbReference type="CDD" id="cd00090">
    <property type="entry name" value="HTH_ARSR"/>
    <property type="match status" value="1"/>
</dbReference>
<evidence type="ECO:0000256" key="3">
    <source>
        <dbReference type="ARBA" id="ARBA00023163"/>
    </source>
</evidence>
<dbReference type="InterPro" id="IPR011991">
    <property type="entry name" value="ArsR-like_HTH"/>
</dbReference>
<dbReference type="InterPro" id="IPR036390">
    <property type="entry name" value="WH_DNA-bd_sf"/>
</dbReference>
<dbReference type="GO" id="GO:0003700">
    <property type="term" value="F:DNA-binding transcription factor activity"/>
    <property type="evidence" value="ECO:0007669"/>
    <property type="project" value="InterPro"/>
</dbReference>
<protein>
    <submittedName>
        <fullName evidence="5">HTH-type transcriptional regulator Hpr</fullName>
    </submittedName>
</protein>
<evidence type="ECO:0000256" key="2">
    <source>
        <dbReference type="ARBA" id="ARBA00023125"/>
    </source>
</evidence>
<evidence type="ECO:0000313" key="6">
    <source>
        <dbReference type="Proteomes" id="UP000036356"/>
    </source>
</evidence>
<dbReference type="InterPro" id="IPR052067">
    <property type="entry name" value="Metal_resp_HTH_trans_reg"/>
</dbReference>
<comment type="caution">
    <text evidence="5">The sequence shown here is derived from an EMBL/GenBank/DDBJ whole genome shotgun (WGS) entry which is preliminary data.</text>
</comment>
<reference evidence="5 6" key="1">
    <citation type="submission" date="2015-06" db="EMBL/GenBank/DDBJ databases">
        <title>Draft genome of the moderately acidophilic sulfate reducer Candidatus Desulfosporosinus acididurans strain M1.</title>
        <authorList>
            <person name="Poehlein A."/>
            <person name="Petzsch P."/>
            <person name="Johnson B.D."/>
            <person name="Schloemann M."/>
            <person name="Daniel R."/>
            <person name="Muehling M."/>
        </authorList>
    </citation>
    <scope>NUCLEOTIDE SEQUENCE [LARGE SCALE GENOMIC DNA]</scope>
    <source>
        <strain evidence="5 6">M1</strain>
    </source>
</reference>
<dbReference type="AlphaFoldDB" id="A0A0J1FQP8"/>
<dbReference type="GO" id="GO:0003677">
    <property type="term" value="F:DNA binding"/>
    <property type="evidence" value="ECO:0007669"/>
    <property type="project" value="UniProtKB-KW"/>
</dbReference>
<dbReference type="Gene3D" id="1.10.10.10">
    <property type="entry name" value="Winged helix-like DNA-binding domain superfamily/Winged helix DNA-binding domain"/>
    <property type="match status" value="1"/>
</dbReference>
<dbReference type="RefSeq" id="WP_047810675.1">
    <property type="nucleotide sequence ID" value="NZ_LDZY01000009.1"/>
</dbReference>
<dbReference type="Proteomes" id="UP000036356">
    <property type="component" value="Unassembled WGS sequence"/>
</dbReference>
<keyword evidence="3" id="KW-0804">Transcription</keyword>
<accession>A0A0J1FQP8</accession>
<dbReference type="InterPro" id="IPR000835">
    <property type="entry name" value="HTH_MarR-typ"/>
</dbReference>
<dbReference type="InterPro" id="IPR036388">
    <property type="entry name" value="WH-like_DNA-bd_sf"/>
</dbReference>
<dbReference type="SMART" id="SM00347">
    <property type="entry name" value="HTH_MARR"/>
    <property type="match status" value="1"/>
</dbReference>
<proteinExistence type="predicted"/>
<dbReference type="PROSITE" id="PS01117">
    <property type="entry name" value="HTH_MARR_1"/>
    <property type="match status" value="1"/>
</dbReference>
<evidence type="ECO:0000259" key="4">
    <source>
        <dbReference type="PROSITE" id="PS50995"/>
    </source>
</evidence>
<keyword evidence="6" id="KW-1185">Reference proteome</keyword>
<keyword evidence="1" id="KW-0805">Transcription regulation</keyword>
<dbReference type="Pfam" id="PF01047">
    <property type="entry name" value="MarR"/>
    <property type="match status" value="1"/>
</dbReference>
<dbReference type="PROSITE" id="PS50995">
    <property type="entry name" value="HTH_MARR_2"/>
    <property type="match status" value="1"/>
</dbReference>
<evidence type="ECO:0000313" key="5">
    <source>
        <dbReference type="EMBL" id="KLU65303.1"/>
    </source>
</evidence>
<dbReference type="EMBL" id="LDZY01000009">
    <property type="protein sequence ID" value="KLU65303.1"/>
    <property type="molecule type" value="Genomic_DNA"/>
</dbReference>
<dbReference type="InterPro" id="IPR023187">
    <property type="entry name" value="Tscrpt_reg_MarR-type_CS"/>
</dbReference>
<gene>
    <name evidence="5" type="primary">hpr</name>
    <name evidence="5" type="ORF">DEAC_c28550</name>
</gene>
<dbReference type="PANTHER" id="PTHR35790">
    <property type="entry name" value="HTH-TYPE TRANSCRIPTIONAL REGULATOR PCHR"/>
    <property type="match status" value="1"/>
</dbReference>
<dbReference type="SUPFAM" id="SSF46785">
    <property type="entry name" value="Winged helix' DNA-binding domain"/>
    <property type="match status" value="1"/>
</dbReference>
<dbReference type="STRING" id="476652.DEAC_c28550"/>